<dbReference type="AlphaFoldDB" id="A0A7V3YH07"/>
<feature type="domain" description="YbhG-like alpha-helical hairpin" evidence="6">
    <location>
        <begin position="96"/>
        <end position="224"/>
    </location>
</feature>
<dbReference type="PROSITE" id="PS51257">
    <property type="entry name" value="PROKAR_LIPOPROTEIN"/>
    <property type="match status" value="1"/>
</dbReference>
<proteinExistence type="inferred from homology"/>
<comment type="similarity">
    <text evidence="2">Belongs to the membrane fusion protein (MFP) (TC 8.A.1) family.</text>
</comment>
<reference evidence="9" key="1">
    <citation type="journal article" date="2020" name="mSystems">
        <title>Genome- and Community-Level Interaction Insights into Carbon Utilization and Element Cycling Functions of Hydrothermarchaeota in Hydrothermal Sediment.</title>
        <authorList>
            <person name="Zhou Z."/>
            <person name="Liu Y."/>
            <person name="Xu W."/>
            <person name="Pan J."/>
            <person name="Luo Z.H."/>
            <person name="Li M."/>
        </authorList>
    </citation>
    <scope>NUCLEOTIDE SEQUENCE [LARGE SCALE GENOMIC DNA]</scope>
    <source>
        <strain evidence="9">SpSt-747</strain>
    </source>
</reference>
<dbReference type="InterPro" id="IPR006143">
    <property type="entry name" value="RND_pump_MFP"/>
</dbReference>
<evidence type="ECO:0000259" key="6">
    <source>
        <dbReference type="Pfam" id="PF25881"/>
    </source>
</evidence>
<evidence type="ECO:0000259" key="7">
    <source>
        <dbReference type="Pfam" id="PF25989"/>
    </source>
</evidence>
<dbReference type="Pfam" id="PF25881">
    <property type="entry name" value="HH_YBHG"/>
    <property type="match status" value="1"/>
</dbReference>
<evidence type="ECO:0000313" key="9">
    <source>
        <dbReference type="EMBL" id="HGI30661.1"/>
    </source>
</evidence>
<dbReference type="GO" id="GO:0022857">
    <property type="term" value="F:transmembrane transporter activity"/>
    <property type="evidence" value="ECO:0007669"/>
    <property type="project" value="InterPro"/>
</dbReference>
<sequence>MKKVVVLFVALMLFAVFLGGCFPQQGQRTSQAKQKTVASSQTVPVRRGRIADTVSELGTLEPLSKVSVIAEESGKVAEVLVEEGESVEKGQVLLRLDTEDLEITRSQILAQLKSARVDLEELLSGPTEVELCSKEAQYTEALLAYEEAKKTLARNERLFASGAISQEELEASRNEVTKREKALAVAKAELEETKRKPKKEDVERAKARIEEIEASLRSVERRIEKAEIRSPLKGIVLEVNVEEGDFVSSGTSASGGTTPVVVADLSTMKVDVPVNEVDIPRVRIGQPARITLDAFPGKTFEGQVVAVAYQGKTSENVVTYDTTVHLANPGNLLRAGMTANVEIIIQEKENTLLVPASAVKEEGEKTFVFVKNAQGQPERRAVVLGIRNDAFVEVMEGLQEGEEVFVTPPEGTEVSPSSASKGAQRNVQIRVGPAPQGPPPPGR</sequence>
<keyword evidence="3 4" id="KW-0175">Coiled coil</keyword>
<evidence type="ECO:0000256" key="3">
    <source>
        <dbReference type="ARBA" id="ARBA00023054"/>
    </source>
</evidence>
<dbReference type="SUPFAM" id="SSF111369">
    <property type="entry name" value="HlyD-like secretion proteins"/>
    <property type="match status" value="2"/>
</dbReference>
<evidence type="ECO:0000256" key="4">
    <source>
        <dbReference type="SAM" id="Coils"/>
    </source>
</evidence>
<dbReference type="Gene3D" id="1.10.287.470">
    <property type="entry name" value="Helix hairpin bin"/>
    <property type="match status" value="1"/>
</dbReference>
<dbReference type="FunFam" id="2.40.30.170:FF:000010">
    <property type="entry name" value="Efflux RND transporter periplasmic adaptor subunit"/>
    <property type="match status" value="1"/>
</dbReference>
<dbReference type="Pfam" id="PF25989">
    <property type="entry name" value="YknX_C"/>
    <property type="match status" value="1"/>
</dbReference>
<dbReference type="EMBL" id="DTFV01000072">
    <property type="protein sequence ID" value="HGI30661.1"/>
    <property type="molecule type" value="Genomic_DNA"/>
</dbReference>
<evidence type="ECO:0000259" key="8">
    <source>
        <dbReference type="Pfam" id="PF25990"/>
    </source>
</evidence>
<feature type="domain" description="YknX-like C-terminal permuted SH3-like" evidence="7">
    <location>
        <begin position="353"/>
        <end position="410"/>
    </location>
</feature>
<dbReference type="GO" id="GO:0016020">
    <property type="term" value="C:membrane"/>
    <property type="evidence" value="ECO:0007669"/>
    <property type="project" value="InterPro"/>
</dbReference>
<name>A0A7V3YH07_9BACT</name>
<accession>A0A7V3YH07</accession>
<organism evidence="9">
    <name type="scientific">Candidatus Caldatribacterium californiense</name>
    <dbReference type="NCBI Taxonomy" id="1454726"/>
    <lineage>
        <taxon>Bacteria</taxon>
        <taxon>Pseudomonadati</taxon>
        <taxon>Atribacterota</taxon>
        <taxon>Atribacteria</taxon>
        <taxon>Atribacterales</taxon>
        <taxon>Candidatus Caldatribacteriaceae</taxon>
        <taxon>Candidatus Caldatribacterium</taxon>
    </lineage>
</organism>
<dbReference type="Gene3D" id="2.40.50.100">
    <property type="match status" value="1"/>
</dbReference>
<dbReference type="NCBIfam" id="TIGR01730">
    <property type="entry name" value="RND_mfp"/>
    <property type="match status" value="1"/>
</dbReference>
<comment type="subcellular location">
    <subcellularLocation>
        <location evidence="1">Cell envelope</location>
    </subcellularLocation>
</comment>
<feature type="domain" description="YknX-like beta-barrel" evidence="8">
    <location>
        <begin position="268"/>
        <end position="343"/>
    </location>
</feature>
<dbReference type="PANTHER" id="PTHR32347:SF14">
    <property type="entry name" value="EFFLUX SYSTEM COMPONENT YKNX-RELATED"/>
    <property type="match status" value="1"/>
</dbReference>
<feature type="compositionally biased region" description="Polar residues" evidence="5">
    <location>
        <begin position="414"/>
        <end position="427"/>
    </location>
</feature>
<dbReference type="GO" id="GO:0030313">
    <property type="term" value="C:cell envelope"/>
    <property type="evidence" value="ECO:0007669"/>
    <property type="project" value="UniProtKB-SubCell"/>
</dbReference>
<dbReference type="Gene3D" id="2.40.30.170">
    <property type="match status" value="1"/>
</dbReference>
<feature type="coiled-coil region" evidence="4">
    <location>
        <begin position="169"/>
        <end position="229"/>
    </location>
</feature>
<evidence type="ECO:0000256" key="2">
    <source>
        <dbReference type="ARBA" id="ARBA00009477"/>
    </source>
</evidence>
<evidence type="ECO:0000256" key="5">
    <source>
        <dbReference type="SAM" id="MobiDB-lite"/>
    </source>
</evidence>
<dbReference type="InterPro" id="IPR058636">
    <property type="entry name" value="Beta-barrel_YknX"/>
</dbReference>
<dbReference type="PANTHER" id="PTHR32347">
    <property type="entry name" value="EFFLUX SYSTEM COMPONENT YKNX-RELATED"/>
    <property type="match status" value="1"/>
</dbReference>
<evidence type="ECO:0000256" key="1">
    <source>
        <dbReference type="ARBA" id="ARBA00004196"/>
    </source>
</evidence>
<dbReference type="Pfam" id="PF25990">
    <property type="entry name" value="Beta-barrel_YknX"/>
    <property type="match status" value="1"/>
</dbReference>
<dbReference type="InterPro" id="IPR050465">
    <property type="entry name" value="UPF0194_transport"/>
</dbReference>
<dbReference type="Gene3D" id="2.40.420.20">
    <property type="match status" value="1"/>
</dbReference>
<comment type="caution">
    <text evidence="9">The sequence shown here is derived from an EMBL/GenBank/DDBJ whole genome shotgun (WGS) entry which is preliminary data.</text>
</comment>
<gene>
    <name evidence="9" type="ORF">ENV30_05060</name>
</gene>
<dbReference type="InterPro" id="IPR059052">
    <property type="entry name" value="HH_YbhG-like"/>
</dbReference>
<feature type="region of interest" description="Disordered" evidence="5">
    <location>
        <begin position="406"/>
        <end position="443"/>
    </location>
</feature>
<dbReference type="InterPro" id="IPR058637">
    <property type="entry name" value="YknX-like_C"/>
</dbReference>
<protein>
    <submittedName>
        <fullName evidence="9">Efflux RND transporter periplasmic adaptor subunit</fullName>
    </submittedName>
</protein>